<dbReference type="InterPro" id="IPR009057">
    <property type="entry name" value="Homeodomain-like_sf"/>
</dbReference>
<dbReference type="Gene3D" id="1.10.357.10">
    <property type="entry name" value="Tetracycline Repressor, domain 2"/>
    <property type="match status" value="1"/>
</dbReference>
<dbReference type="OrthoDB" id="270177at2"/>
<dbReference type="SUPFAM" id="SSF48498">
    <property type="entry name" value="Tetracyclin repressor-like, C-terminal domain"/>
    <property type="match status" value="1"/>
</dbReference>
<dbReference type="SUPFAM" id="SSF46689">
    <property type="entry name" value="Homeodomain-like"/>
    <property type="match status" value="1"/>
</dbReference>
<feature type="DNA-binding region" description="H-T-H motif" evidence="4">
    <location>
        <begin position="30"/>
        <end position="49"/>
    </location>
</feature>
<dbReference type="Proteomes" id="UP000016562">
    <property type="component" value="Unassembled WGS sequence"/>
</dbReference>
<evidence type="ECO:0000259" key="5">
    <source>
        <dbReference type="PROSITE" id="PS50977"/>
    </source>
</evidence>
<dbReference type="PROSITE" id="PS50977">
    <property type="entry name" value="HTH_TETR_2"/>
    <property type="match status" value="1"/>
</dbReference>
<keyword evidence="2 4" id="KW-0238">DNA-binding</keyword>
<evidence type="ECO:0000256" key="1">
    <source>
        <dbReference type="ARBA" id="ARBA00023015"/>
    </source>
</evidence>
<evidence type="ECO:0000256" key="2">
    <source>
        <dbReference type="ARBA" id="ARBA00023125"/>
    </source>
</evidence>
<protein>
    <submittedName>
        <fullName evidence="6">Putative TetR family transcriptional regulator</fullName>
    </submittedName>
</protein>
<keyword evidence="7" id="KW-1185">Reference proteome</keyword>
<feature type="domain" description="HTH tetR-type" evidence="5">
    <location>
        <begin position="7"/>
        <end position="67"/>
    </location>
</feature>
<dbReference type="Pfam" id="PF00440">
    <property type="entry name" value="TetR_N"/>
    <property type="match status" value="1"/>
</dbReference>
<accession>U3AGZ3</accession>
<dbReference type="RefSeq" id="WP_021712902.1">
    <property type="nucleotide sequence ID" value="NZ_BATM01000008.1"/>
</dbReference>
<evidence type="ECO:0000313" key="7">
    <source>
        <dbReference type="Proteomes" id="UP000016562"/>
    </source>
</evidence>
<dbReference type="InterPro" id="IPR036271">
    <property type="entry name" value="Tet_transcr_reg_TetR-rel_C_sf"/>
</dbReference>
<dbReference type="PANTHER" id="PTHR47506:SF1">
    <property type="entry name" value="HTH-TYPE TRANSCRIPTIONAL REGULATOR YJDC"/>
    <property type="match status" value="1"/>
</dbReference>
<comment type="caution">
    <text evidence="6">The sequence shown here is derived from an EMBL/GenBank/DDBJ whole genome shotgun (WGS) entry which is preliminary data.</text>
</comment>
<dbReference type="eggNOG" id="COG1309">
    <property type="taxonomic scope" value="Bacteria"/>
</dbReference>
<gene>
    <name evidence="6" type="ORF">VEZ01S_08_02270</name>
</gene>
<dbReference type="STRING" id="1219080.VEZ01S_08_02270"/>
<dbReference type="PROSITE" id="PS01081">
    <property type="entry name" value="HTH_TETR_1"/>
    <property type="match status" value="1"/>
</dbReference>
<evidence type="ECO:0000313" key="6">
    <source>
        <dbReference type="EMBL" id="GAD79191.1"/>
    </source>
</evidence>
<dbReference type="InterPro" id="IPR023772">
    <property type="entry name" value="DNA-bd_HTH_TetR-type_CS"/>
</dbReference>
<dbReference type="Gene3D" id="1.10.10.60">
    <property type="entry name" value="Homeodomain-like"/>
    <property type="match status" value="1"/>
</dbReference>
<organism evidence="6 7">
    <name type="scientific">Vibrio ezurae NBRC 102218</name>
    <dbReference type="NCBI Taxonomy" id="1219080"/>
    <lineage>
        <taxon>Bacteria</taxon>
        <taxon>Pseudomonadati</taxon>
        <taxon>Pseudomonadota</taxon>
        <taxon>Gammaproteobacteria</taxon>
        <taxon>Vibrionales</taxon>
        <taxon>Vibrionaceae</taxon>
        <taxon>Vibrio</taxon>
    </lineage>
</organism>
<name>U3AGZ3_9VIBR</name>
<keyword evidence="3" id="KW-0804">Transcription</keyword>
<dbReference type="EMBL" id="BATM01000008">
    <property type="protein sequence ID" value="GAD79191.1"/>
    <property type="molecule type" value="Genomic_DNA"/>
</dbReference>
<evidence type="ECO:0000256" key="4">
    <source>
        <dbReference type="PROSITE-ProRule" id="PRU00335"/>
    </source>
</evidence>
<dbReference type="AlphaFoldDB" id="U3AGZ3"/>
<sequence length="202" mass="22523">MAGRKRSFDRDIALDKAMRVFWNNGYAATSVSNLTSELGINTPSLYAAFGNKEQLFKEVVAHYIKQYSEPCYRHITEPSDANFIERLRACFYELIQKFSDANTPLGCLLVKSVNESDSVAFPEEATVYIKQFGLKTKKMLTTLIESEGVITESATAELQAKYLLSVVYGISTQVRAGESQQVAESIMDYALNTIPTRSESVA</sequence>
<dbReference type="PANTHER" id="PTHR47506">
    <property type="entry name" value="TRANSCRIPTIONAL REGULATORY PROTEIN"/>
    <property type="match status" value="1"/>
</dbReference>
<dbReference type="GO" id="GO:0003677">
    <property type="term" value="F:DNA binding"/>
    <property type="evidence" value="ECO:0007669"/>
    <property type="project" value="UniProtKB-UniRule"/>
</dbReference>
<reference evidence="6 7" key="1">
    <citation type="submission" date="2013-09" db="EMBL/GenBank/DDBJ databases">
        <title>Whole genome shotgun sequence of Vibrio ezurae NBRC 102218.</title>
        <authorList>
            <person name="Yoshida I."/>
            <person name="Hosoyama A."/>
            <person name="Numata M."/>
            <person name="Hashimoto M."/>
            <person name="Hosoyama Y."/>
            <person name="Tsuchikane K."/>
            <person name="Noguchi M."/>
            <person name="Hirakata S."/>
            <person name="Ichikawa N."/>
            <person name="Ohji S."/>
            <person name="Yamazoe A."/>
            <person name="Fujita N."/>
        </authorList>
    </citation>
    <scope>NUCLEOTIDE SEQUENCE [LARGE SCALE GENOMIC DNA]</scope>
    <source>
        <strain evidence="6 7">NBRC 102218</strain>
    </source>
</reference>
<keyword evidence="1" id="KW-0805">Transcription regulation</keyword>
<proteinExistence type="predicted"/>
<evidence type="ECO:0000256" key="3">
    <source>
        <dbReference type="ARBA" id="ARBA00023163"/>
    </source>
</evidence>
<dbReference type="InterPro" id="IPR001647">
    <property type="entry name" value="HTH_TetR"/>
</dbReference>